<sequence length="295" mass="31010">MTDYPETLLAHFGREVTTLCHCWRLTRRDGTVHGFTDHDLPLTVAGTLFAPETGLAASEARDTLGLAVDTVDVEGALSSDAISDEDIAAGLYDGATVETFLVNWRSPEDFALLRKATVGRITRADQRFVAELESAAHALDQQSGRYVSRSCDAELGDARCGFNLAQPGFAGTGSVVASEPPATLLVAGLDGFAPGWFAHGVLTWTSGAAAGRAERIEEHRKDATGTRLVMRPGGAAAAEGDGFSLVAGCDKSFATCKQKFANPLNFRGFPHLPGNDAAYGYVVDGGTFDGGALVP</sequence>
<name>A0A6H1ZTP4_9ZZZZ</name>
<dbReference type="Pfam" id="PF09356">
    <property type="entry name" value="Phage_BR0599"/>
    <property type="match status" value="1"/>
</dbReference>
<reference evidence="2" key="1">
    <citation type="submission" date="2020-03" db="EMBL/GenBank/DDBJ databases">
        <title>The deep terrestrial virosphere.</title>
        <authorList>
            <person name="Holmfeldt K."/>
            <person name="Nilsson E."/>
            <person name="Simone D."/>
            <person name="Lopez-Fernandez M."/>
            <person name="Wu X."/>
            <person name="de Brujin I."/>
            <person name="Lundin D."/>
            <person name="Andersson A."/>
            <person name="Bertilsson S."/>
            <person name="Dopson M."/>
        </authorList>
    </citation>
    <scope>NUCLEOTIDE SEQUENCE</scope>
    <source>
        <strain evidence="2">TM448A01922</strain>
    </source>
</reference>
<organism evidence="2">
    <name type="scientific">viral metagenome</name>
    <dbReference type="NCBI Taxonomy" id="1070528"/>
    <lineage>
        <taxon>unclassified sequences</taxon>
        <taxon>metagenomes</taxon>
        <taxon>organismal metagenomes</taxon>
    </lineage>
</organism>
<feature type="domain" description="Bacteriophage phiJL001 Gp84 C-terminal" evidence="1">
    <location>
        <begin position="195"/>
        <end position="276"/>
    </location>
</feature>
<accession>A0A6H1ZTP4</accession>
<protein>
    <recommendedName>
        <fullName evidence="1">Bacteriophage phiJL001 Gp84 C-terminal domain-containing protein</fullName>
    </recommendedName>
</protein>
<dbReference type="Pfam" id="PF09931">
    <property type="entry name" value="Phage_phiJL001_Gp84_N"/>
    <property type="match status" value="1"/>
</dbReference>
<evidence type="ECO:0000313" key="2">
    <source>
        <dbReference type="EMBL" id="QJA50944.1"/>
    </source>
</evidence>
<dbReference type="InterPro" id="IPR018964">
    <property type="entry name" value="Phage_phiJL001_Gp84_C"/>
</dbReference>
<evidence type="ECO:0000259" key="1">
    <source>
        <dbReference type="Pfam" id="PF09356"/>
    </source>
</evidence>
<dbReference type="NCBIfam" id="TIGR02218">
    <property type="entry name" value="phg_TIGR02218"/>
    <property type="match status" value="1"/>
</dbReference>
<dbReference type="InterPro" id="IPR011928">
    <property type="entry name" value="Phage_phiJL001_Gp84"/>
</dbReference>
<dbReference type="EMBL" id="MT144226">
    <property type="protein sequence ID" value="QJA50944.1"/>
    <property type="molecule type" value="Genomic_DNA"/>
</dbReference>
<proteinExistence type="predicted"/>
<gene>
    <name evidence="2" type="ORF">TM448A01922_0011</name>
</gene>
<dbReference type="AlphaFoldDB" id="A0A6H1ZTP4"/>